<protein>
    <submittedName>
        <fullName evidence="1">Uncharacterized protein</fullName>
    </submittedName>
</protein>
<gene>
    <name evidence="1" type="ORF">KDAU_14140</name>
</gene>
<comment type="caution">
    <text evidence="1">The sequence shown here is derived from an EMBL/GenBank/DDBJ whole genome shotgun (WGS) entry which is preliminary data.</text>
</comment>
<dbReference type="EMBL" id="BIFQ01000001">
    <property type="protein sequence ID" value="GCE04085.1"/>
    <property type="molecule type" value="Genomic_DNA"/>
</dbReference>
<dbReference type="Proteomes" id="UP000287224">
    <property type="component" value="Unassembled WGS sequence"/>
</dbReference>
<accession>A0A401ZB42</accession>
<organism evidence="1 2">
    <name type="scientific">Dictyobacter aurantiacus</name>
    <dbReference type="NCBI Taxonomy" id="1936993"/>
    <lineage>
        <taxon>Bacteria</taxon>
        <taxon>Bacillati</taxon>
        <taxon>Chloroflexota</taxon>
        <taxon>Ktedonobacteria</taxon>
        <taxon>Ktedonobacterales</taxon>
        <taxon>Dictyobacteraceae</taxon>
        <taxon>Dictyobacter</taxon>
    </lineage>
</organism>
<proteinExistence type="predicted"/>
<keyword evidence="2" id="KW-1185">Reference proteome</keyword>
<sequence length="279" mass="32211">MQTLSKFLSYKIKTIAIVDSPSSGPEEALPYWDAEIAGFATVLVPEEMRTIPEIVAFIQEHAQAAICSHRLSPYGAPQFYGAELAAALYDVGIPTLLVTQYLEIDQHSSIRRWRDKLPVVLHLSEFDFSTLRHYLDLCVSELQGHIPESRIPYRVMVGVEHMEGVAGEQYVDVSIDYWDRYQRIRMPLDVFPAGLRDQIEPGTWLFAMVNVRAEYAHELYFRDFSLAPEPQFDESLTYCVNVLDDINESENPFLWFEKQQIYEHQLEIEVFGASKDFYN</sequence>
<dbReference type="OrthoDB" id="7062997at2"/>
<dbReference type="RefSeq" id="WP_126595275.1">
    <property type="nucleotide sequence ID" value="NZ_BIFQ01000001.1"/>
</dbReference>
<name>A0A401ZB42_9CHLR</name>
<evidence type="ECO:0000313" key="1">
    <source>
        <dbReference type="EMBL" id="GCE04085.1"/>
    </source>
</evidence>
<reference evidence="2" key="1">
    <citation type="submission" date="2018-12" db="EMBL/GenBank/DDBJ databases">
        <title>Tengunoibacter tsumagoiensis gen. nov., sp. nov., Dictyobacter kobayashii sp. nov., D. alpinus sp. nov., and D. joshuensis sp. nov. and description of Dictyobacteraceae fam. nov. within the order Ktedonobacterales isolated from Tengu-no-mugimeshi.</title>
        <authorList>
            <person name="Wang C.M."/>
            <person name="Zheng Y."/>
            <person name="Sakai Y."/>
            <person name="Toyoda A."/>
            <person name="Minakuchi Y."/>
            <person name="Abe K."/>
            <person name="Yokota A."/>
            <person name="Yabe S."/>
        </authorList>
    </citation>
    <scope>NUCLEOTIDE SEQUENCE [LARGE SCALE GENOMIC DNA]</scope>
    <source>
        <strain evidence="2">S-27</strain>
    </source>
</reference>
<evidence type="ECO:0000313" key="2">
    <source>
        <dbReference type="Proteomes" id="UP000287224"/>
    </source>
</evidence>
<dbReference type="AlphaFoldDB" id="A0A401ZB42"/>